<feature type="region of interest" description="Disordered" evidence="1">
    <location>
        <begin position="1"/>
        <end position="32"/>
    </location>
</feature>
<sequence>MSILVAEISGGYIPPSRRSSSVDADAAPARPAAPPLQLRQGRLVRKQLGYLLTGGILYIYYYLTSSQELQQ</sequence>
<accession>A0ABD1FMA9</accession>
<dbReference type="Proteomes" id="UP001567538">
    <property type="component" value="Unassembled WGS sequence"/>
</dbReference>
<organism evidence="3 4">
    <name type="scientific">Salvia divinorum</name>
    <name type="common">Maria pastora</name>
    <name type="synonym">Diviner's sage</name>
    <dbReference type="NCBI Taxonomy" id="28513"/>
    <lineage>
        <taxon>Eukaryota</taxon>
        <taxon>Viridiplantae</taxon>
        <taxon>Streptophyta</taxon>
        <taxon>Embryophyta</taxon>
        <taxon>Tracheophyta</taxon>
        <taxon>Spermatophyta</taxon>
        <taxon>Magnoliopsida</taxon>
        <taxon>eudicotyledons</taxon>
        <taxon>Gunneridae</taxon>
        <taxon>Pentapetalae</taxon>
        <taxon>asterids</taxon>
        <taxon>lamiids</taxon>
        <taxon>Lamiales</taxon>
        <taxon>Lamiaceae</taxon>
        <taxon>Nepetoideae</taxon>
        <taxon>Mentheae</taxon>
        <taxon>Salviinae</taxon>
        <taxon>Salvia</taxon>
        <taxon>Salvia subgen. Calosphace</taxon>
    </lineage>
</organism>
<feature type="compositionally biased region" description="Low complexity" evidence="1">
    <location>
        <begin position="14"/>
        <end position="30"/>
    </location>
</feature>
<comment type="caution">
    <text evidence="3">The sequence shown here is derived from an EMBL/GenBank/DDBJ whole genome shotgun (WGS) entry which is preliminary data.</text>
</comment>
<feature type="transmembrane region" description="Helical" evidence="2">
    <location>
        <begin position="47"/>
        <end position="63"/>
    </location>
</feature>
<dbReference type="EMBL" id="JBEAFC010000014">
    <property type="protein sequence ID" value="KAL1532980.1"/>
    <property type="molecule type" value="Genomic_DNA"/>
</dbReference>
<gene>
    <name evidence="3" type="ORF">AAHA92_32929</name>
</gene>
<keyword evidence="2" id="KW-1133">Transmembrane helix</keyword>
<keyword evidence="4" id="KW-1185">Reference proteome</keyword>
<dbReference type="AlphaFoldDB" id="A0ABD1FMA9"/>
<keyword evidence="2" id="KW-0812">Transmembrane</keyword>
<evidence type="ECO:0000256" key="2">
    <source>
        <dbReference type="SAM" id="Phobius"/>
    </source>
</evidence>
<evidence type="ECO:0000313" key="3">
    <source>
        <dbReference type="EMBL" id="KAL1532980.1"/>
    </source>
</evidence>
<proteinExistence type="predicted"/>
<reference evidence="3 4" key="1">
    <citation type="submission" date="2024-06" db="EMBL/GenBank/DDBJ databases">
        <title>A chromosome level genome sequence of Diviner's sage (Salvia divinorum).</title>
        <authorList>
            <person name="Ford S.A."/>
            <person name="Ro D.-K."/>
            <person name="Ness R.W."/>
            <person name="Phillips M.A."/>
        </authorList>
    </citation>
    <scope>NUCLEOTIDE SEQUENCE [LARGE SCALE GENOMIC DNA]</scope>
    <source>
        <strain evidence="3">SAF-2024a</strain>
        <tissue evidence="3">Leaf</tissue>
    </source>
</reference>
<keyword evidence="2" id="KW-0472">Membrane</keyword>
<protein>
    <submittedName>
        <fullName evidence="3">Uncharacterized protein</fullName>
    </submittedName>
</protein>
<evidence type="ECO:0000313" key="4">
    <source>
        <dbReference type="Proteomes" id="UP001567538"/>
    </source>
</evidence>
<evidence type="ECO:0000256" key="1">
    <source>
        <dbReference type="SAM" id="MobiDB-lite"/>
    </source>
</evidence>
<name>A0ABD1FMA9_SALDI</name>